<dbReference type="Gene3D" id="2.70.170.10">
    <property type="entry name" value="Neurotransmitter-gated ion-channel ligand-binding domain"/>
    <property type="match status" value="1"/>
</dbReference>
<dbReference type="SUPFAM" id="SSF63712">
    <property type="entry name" value="Nicotinic receptor ligand binding domain-like"/>
    <property type="match status" value="1"/>
</dbReference>
<dbReference type="GO" id="GO:0005230">
    <property type="term" value="F:extracellular ligand-gated monoatomic ion channel activity"/>
    <property type="evidence" value="ECO:0007669"/>
    <property type="project" value="InterPro"/>
</dbReference>
<keyword evidence="2" id="KW-1185">Reference proteome</keyword>
<dbReference type="AlphaFoldDB" id="A0A915IX10"/>
<dbReference type="Pfam" id="PF02931">
    <property type="entry name" value="Neur_chan_LBD"/>
    <property type="match status" value="1"/>
</dbReference>
<accession>A0A915IX10</accession>
<evidence type="ECO:0000313" key="2">
    <source>
        <dbReference type="Proteomes" id="UP000887565"/>
    </source>
</evidence>
<evidence type="ECO:0000313" key="3">
    <source>
        <dbReference type="WBParaSite" id="nRc.2.0.1.t18735-RA"/>
    </source>
</evidence>
<sequence>MLLNNNYDGKRLYVVCSAYSLDELTTTKKQKIAVLIMQSDYRFLSTLYGKYGNYDYDDQFLIFLTVIRETGRNKKTTLPLCSEDEDRLLVDLFKGYNNLIQPVHGANQTMTVTFGLQLVLLINVDEKNQIVHTNVWITLYKFSIY</sequence>
<proteinExistence type="predicted"/>
<evidence type="ECO:0000259" key="1">
    <source>
        <dbReference type="Pfam" id="PF02931"/>
    </source>
</evidence>
<organism evidence="2 3">
    <name type="scientific">Romanomermis culicivorax</name>
    <name type="common">Nematode worm</name>
    <dbReference type="NCBI Taxonomy" id="13658"/>
    <lineage>
        <taxon>Eukaryota</taxon>
        <taxon>Metazoa</taxon>
        <taxon>Ecdysozoa</taxon>
        <taxon>Nematoda</taxon>
        <taxon>Enoplea</taxon>
        <taxon>Dorylaimia</taxon>
        <taxon>Mermithida</taxon>
        <taxon>Mermithoidea</taxon>
        <taxon>Mermithidae</taxon>
        <taxon>Romanomermis</taxon>
    </lineage>
</organism>
<dbReference type="InterPro" id="IPR006202">
    <property type="entry name" value="Neur_chan_lig-bd"/>
</dbReference>
<protein>
    <submittedName>
        <fullName evidence="3">Neurotransmitter-gated ion-channel ligand-binding domain-containing protein</fullName>
    </submittedName>
</protein>
<reference evidence="3" key="1">
    <citation type="submission" date="2022-11" db="UniProtKB">
        <authorList>
            <consortium name="WormBaseParasite"/>
        </authorList>
    </citation>
    <scope>IDENTIFICATION</scope>
</reference>
<feature type="domain" description="Neurotransmitter-gated ion-channel ligand-binding" evidence="1">
    <location>
        <begin position="85"/>
        <end position="138"/>
    </location>
</feature>
<dbReference type="Proteomes" id="UP000887565">
    <property type="component" value="Unplaced"/>
</dbReference>
<dbReference type="InterPro" id="IPR036734">
    <property type="entry name" value="Neur_chan_lig-bd_sf"/>
</dbReference>
<dbReference type="WBParaSite" id="nRc.2.0.1.t18735-RA">
    <property type="protein sequence ID" value="nRc.2.0.1.t18735-RA"/>
    <property type="gene ID" value="nRc.2.0.1.g18735"/>
</dbReference>
<dbReference type="GO" id="GO:0016020">
    <property type="term" value="C:membrane"/>
    <property type="evidence" value="ECO:0007669"/>
    <property type="project" value="InterPro"/>
</dbReference>
<name>A0A915IX10_ROMCU</name>